<keyword evidence="1" id="KW-0472">Membrane</keyword>
<dbReference type="RefSeq" id="WP_137639864.1">
    <property type="nucleotide sequence ID" value="NZ_BJDK01000011.1"/>
</dbReference>
<keyword evidence="3" id="KW-1185">Reference proteome</keyword>
<name>A0ABW1RAJ2_9LACO</name>
<comment type="caution">
    <text evidence="2">The sequence shown here is derived from an EMBL/GenBank/DDBJ whole genome shotgun (WGS) entry which is preliminary data.</text>
</comment>
<accession>A0ABW1RAJ2</accession>
<proteinExistence type="predicted"/>
<evidence type="ECO:0000313" key="3">
    <source>
        <dbReference type="Proteomes" id="UP001596253"/>
    </source>
</evidence>
<sequence>MQVEHFKLKPAWIIGIVGLIVVIGVGVMLLRPKKLTGSYSTDVTVLFATSKDTMKFTRDNQVVEYSDGEKTNTGTYKIDGDQLVLKLGKTDISAKLAKDNQSFKITSASGMTAFAKRLTYKLDD</sequence>
<evidence type="ECO:0000313" key="2">
    <source>
        <dbReference type="EMBL" id="MFC6165667.1"/>
    </source>
</evidence>
<gene>
    <name evidence="2" type="ORF">ACFP3T_13440</name>
</gene>
<keyword evidence="1" id="KW-0812">Transmembrane</keyword>
<evidence type="ECO:0000256" key="1">
    <source>
        <dbReference type="SAM" id="Phobius"/>
    </source>
</evidence>
<organism evidence="2 3">
    <name type="scientific">Lactiplantibacillus dongliensis</name>
    <dbReference type="NCBI Taxonomy" id="2559919"/>
    <lineage>
        <taxon>Bacteria</taxon>
        <taxon>Bacillati</taxon>
        <taxon>Bacillota</taxon>
        <taxon>Bacilli</taxon>
        <taxon>Lactobacillales</taxon>
        <taxon>Lactobacillaceae</taxon>
        <taxon>Lactiplantibacillus</taxon>
    </lineage>
</organism>
<keyword evidence="1" id="KW-1133">Transmembrane helix</keyword>
<reference evidence="3" key="1">
    <citation type="journal article" date="2019" name="Int. J. Syst. Evol. Microbiol.">
        <title>The Global Catalogue of Microorganisms (GCM) 10K type strain sequencing project: providing services to taxonomists for standard genome sequencing and annotation.</title>
        <authorList>
            <consortium name="The Broad Institute Genomics Platform"/>
            <consortium name="The Broad Institute Genome Sequencing Center for Infectious Disease"/>
            <person name="Wu L."/>
            <person name="Ma J."/>
        </authorList>
    </citation>
    <scope>NUCLEOTIDE SEQUENCE [LARGE SCALE GENOMIC DNA]</scope>
    <source>
        <strain evidence="3">CCM 8932</strain>
    </source>
</reference>
<feature type="transmembrane region" description="Helical" evidence="1">
    <location>
        <begin position="12"/>
        <end position="30"/>
    </location>
</feature>
<dbReference type="Proteomes" id="UP001596253">
    <property type="component" value="Unassembled WGS sequence"/>
</dbReference>
<protein>
    <submittedName>
        <fullName evidence="2">Uncharacterized protein</fullName>
    </submittedName>
</protein>
<dbReference type="EMBL" id="JBHSSD010000057">
    <property type="protein sequence ID" value="MFC6165667.1"/>
    <property type="molecule type" value="Genomic_DNA"/>
</dbReference>